<keyword evidence="1" id="KW-0805">Transcription regulation</keyword>
<dbReference type="PROSITE" id="PS51078">
    <property type="entry name" value="ICLR_ED"/>
    <property type="match status" value="1"/>
</dbReference>
<dbReference type="InterPro" id="IPR005471">
    <property type="entry name" value="Tscrpt_reg_IclR_N"/>
</dbReference>
<evidence type="ECO:0000259" key="6">
    <source>
        <dbReference type="PROSITE" id="PS51078"/>
    </source>
</evidence>
<feature type="region of interest" description="Disordered" evidence="4">
    <location>
        <begin position="1"/>
        <end position="23"/>
    </location>
</feature>
<evidence type="ECO:0000256" key="2">
    <source>
        <dbReference type="ARBA" id="ARBA00023125"/>
    </source>
</evidence>
<name>A0A023D1L2_ACIMT</name>
<sequence>MNSLATSHAPHWSHERASDAWPPGTQTLGRGLSIVHAVSNGARTLSELAPAIGCSRSTTQRLTSALLRRGWLQIMPSGRFGLGPQLTRLAAQARPGLNIAVLSRPILETLAERTRDAVVTGVRSEDRVLCLDGIESRRGLPMHPAVGEMSPLAANGLGQALLLHEEESTLAHFHYDAGGSDATLALWLQDMTLSRARGYVLERDANGHDTRAIALPVRDATGAIAGAIALSSAPAFLSLSRVEALAPLLLQTAAEVGRALGYDPVTAA</sequence>
<dbReference type="InterPro" id="IPR050707">
    <property type="entry name" value="HTH_MetabolicPath_Reg"/>
</dbReference>
<dbReference type="SMART" id="SM00346">
    <property type="entry name" value="HTH_ICLR"/>
    <property type="match status" value="1"/>
</dbReference>
<dbReference type="GO" id="GO:0003700">
    <property type="term" value="F:DNA-binding transcription factor activity"/>
    <property type="evidence" value="ECO:0007669"/>
    <property type="project" value="TreeGrafter"/>
</dbReference>
<reference evidence="8" key="1">
    <citation type="journal article" date="2014" name="FEMS Microbiol. Lett.">
        <title>Draft Genomic DNA Sequence of the Facultatively Methylotrophic Bacterium Acidomonas methanolica type strain MB58.</title>
        <authorList>
            <person name="Higashiura N."/>
            <person name="Hadano H."/>
            <person name="Hirakawa H."/>
            <person name="Matsutani M."/>
            <person name="Takabe S."/>
            <person name="Matsushita K."/>
            <person name="Azuma Y."/>
        </authorList>
    </citation>
    <scope>NUCLEOTIDE SEQUENCE [LARGE SCALE GENOMIC DNA]</scope>
    <source>
        <strain evidence="8">MB58</strain>
    </source>
</reference>
<dbReference type="Pfam" id="PF09339">
    <property type="entry name" value="HTH_IclR"/>
    <property type="match status" value="1"/>
</dbReference>
<dbReference type="SUPFAM" id="SSF46785">
    <property type="entry name" value="Winged helix' DNA-binding domain"/>
    <property type="match status" value="1"/>
</dbReference>
<dbReference type="InterPro" id="IPR036388">
    <property type="entry name" value="WH-like_DNA-bd_sf"/>
</dbReference>
<evidence type="ECO:0000313" key="8">
    <source>
        <dbReference type="Proteomes" id="UP000019760"/>
    </source>
</evidence>
<dbReference type="Gene3D" id="3.30.450.40">
    <property type="match status" value="1"/>
</dbReference>
<gene>
    <name evidence="7" type="ORF">Amme_012_021</name>
</gene>
<organism evidence="7 8">
    <name type="scientific">Acidomonas methanolica NBRC 104435</name>
    <dbReference type="NCBI Taxonomy" id="1231351"/>
    <lineage>
        <taxon>Bacteria</taxon>
        <taxon>Pseudomonadati</taxon>
        <taxon>Pseudomonadota</taxon>
        <taxon>Alphaproteobacteria</taxon>
        <taxon>Acetobacterales</taxon>
        <taxon>Acetobacteraceae</taxon>
        <taxon>Acidomonas</taxon>
    </lineage>
</organism>
<feature type="domain" description="HTH iclR-type" evidence="5">
    <location>
        <begin position="25"/>
        <end position="84"/>
    </location>
</feature>
<dbReference type="GO" id="GO:0003677">
    <property type="term" value="F:DNA binding"/>
    <property type="evidence" value="ECO:0007669"/>
    <property type="project" value="UniProtKB-KW"/>
</dbReference>
<dbReference type="SUPFAM" id="SSF55781">
    <property type="entry name" value="GAF domain-like"/>
    <property type="match status" value="1"/>
</dbReference>
<keyword evidence="8" id="KW-1185">Reference proteome</keyword>
<evidence type="ECO:0000256" key="3">
    <source>
        <dbReference type="ARBA" id="ARBA00023163"/>
    </source>
</evidence>
<dbReference type="InterPro" id="IPR029016">
    <property type="entry name" value="GAF-like_dom_sf"/>
</dbReference>
<proteinExistence type="predicted"/>
<evidence type="ECO:0000313" key="7">
    <source>
        <dbReference type="EMBL" id="GAJ28032.1"/>
    </source>
</evidence>
<keyword evidence="2" id="KW-0238">DNA-binding</keyword>
<dbReference type="PANTHER" id="PTHR30136">
    <property type="entry name" value="HELIX-TURN-HELIX TRANSCRIPTIONAL REGULATOR, ICLR FAMILY"/>
    <property type="match status" value="1"/>
</dbReference>
<evidence type="ECO:0000256" key="1">
    <source>
        <dbReference type="ARBA" id="ARBA00023015"/>
    </source>
</evidence>
<accession>A0A023D1L2</accession>
<dbReference type="PANTHER" id="PTHR30136:SF35">
    <property type="entry name" value="HTH-TYPE TRANSCRIPTIONAL REGULATOR RV1719"/>
    <property type="match status" value="1"/>
</dbReference>
<dbReference type="GO" id="GO:0045892">
    <property type="term" value="P:negative regulation of DNA-templated transcription"/>
    <property type="evidence" value="ECO:0007669"/>
    <property type="project" value="TreeGrafter"/>
</dbReference>
<evidence type="ECO:0000256" key="4">
    <source>
        <dbReference type="SAM" id="MobiDB-lite"/>
    </source>
</evidence>
<protein>
    <submittedName>
        <fullName evidence="7">Transcriptional regulator IclR</fullName>
    </submittedName>
</protein>
<reference evidence="7 8" key="2">
    <citation type="journal article" date="2014" name="FEMS Microbiol. Lett.">
        <title>Draft genomic DNA sequence of the facultatively methylotrophic bacterium Acidomonas methanolica type strain MB58.</title>
        <authorList>
            <person name="Higashiura N."/>
            <person name="Hadano H."/>
            <person name="Hirakawa H."/>
            <person name="Matsutani M."/>
            <person name="Takabe S."/>
            <person name="Matsushita K."/>
            <person name="Azuma Y."/>
        </authorList>
    </citation>
    <scope>NUCLEOTIDE SEQUENCE [LARGE SCALE GENOMIC DNA]</scope>
    <source>
        <strain evidence="7 8">MB58</strain>
    </source>
</reference>
<keyword evidence="3" id="KW-0804">Transcription</keyword>
<dbReference type="Proteomes" id="UP000019760">
    <property type="component" value="Unassembled WGS sequence"/>
</dbReference>
<feature type="domain" description="IclR-ED" evidence="6">
    <location>
        <begin position="85"/>
        <end position="262"/>
    </location>
</feature>
<evidence type="ECO:0000259" key="5">
    <source>
        <dbReference type="PROSITE" id="PS51077"/>
    </source>
</evidence>
<dbReference type="Gene3D" id="1.10.10.10">
    <property type="entry name" value="Winged helix-like DNA-binding domain superfamily/Winged helix DNA-binding domain"/>
    <property type="match status" value="1"/>
</dbReference>
<dbReference type="EMBL" id="BAND01000012">
    <property type="protein sequence ID" value="GAJ28032.1"/>
    <property type="molecule type" value="Genomic_DNA"/>
</dbReference>
<dbReference type="InterPro" id="IPR036390">
    <property type="entry name" value="WH_DNA-bd_sf"/>
</dbReference>
<dbReference type="InterPro" id="IPR014757">
    <property type="entry name" value="Tscrpt_reg_IclR_C"/>
</dbReference>
<comment type="caution">
    <text evidence="7">The sequence shown here is derived from an EMBL/GenBank/DDBJ whole genome shotgun (WGS) entry which is preliminary data.</text>
</comment>
<dbReference type="PROSITE" id="PS51077">
    <property type="entry name" value="HTH_ICLR"/>
    <property type="match status" value="1"/>
</dbReference>
<dbReference type="Pfam" id="PF01614">
    <property type="entry name" value="IclR_C"/>
    <property type="match status" value="1"/>
</dbReference>
<dbReference type="AlphaFoldDB" id="A0A023D1L2"/>